<feature type="transmembrane region" description="Helical" evidence="7">
    <location>
        <begin position="181"/>
        <end position="201"/>
    </location>
</feature>
<evidence type="ECO:0000256" key="2">
    <source>
        <dbReference type="ARBA" id="ARBA00022448"/>
    </source>
</evidence>
<feature type="transmembrane region" description="Helical" evidence="7">
    <location>
        <begin position="213"/>
        <end position="232"/>
    </location>
</feature>
<dbReference type="PANTHER" id="PTHR42718">
    <property type="entry name" value="MAJOR FACILITATOR SUPERFAMILY MULTIDRUG TRANSPORTER MFSC"/>
    <property type="match status" value="1"/>
</dbReference>
<dbReference type="PROSITE" id="PS50850">
    <property type="entry name" value="MFS"/>
    <property type="match status" value="1"/>
</dbReference>
<accession>A0ABX5Z8U7</accession>
<sequence>MHLARQRLRETACGLGLGLDADHAHEAPLEARQGAPAHLHGATVDEATQASRDAPGAQREVVGEVGERRVRLGVQEREEVPVDRVETKAQLADFSQGGAWGWGDVKTLVAIVVGVVVLVLWAKFELGHTSPIRRPARLRHEGPALHQPRVDRHRHHHVHESALDDDDAAGPASEKDFGWDAASAGLAMLPNAAAMFAVAPLTARLGARFGARTVLQIVAIVTGLGYLLRAVASPNPAMVIIWATVIGVGVGIGYAALSMLVVEHAPLREMGSANAVNALMRAIGTAVSSAGVATIAASMSVMVGGRTVPSAAALTTMAFIGVGLSALTYVLAAAACDRKDATAQLAG</sequence>
<reference evidence="9 10" key="1">
    <citation type="submission" date="2019-08" db="EMBL/GenBank/DDBJ databases">
        <title>Dermacoccus abyssi strain HZAU 226, whole genome Nanopore sequencing project.</title>
        <authorList>
            <person name="Guo A."/>
            <person name="Zhang X."/>
            <person name="Ruan Y."/>
            <person name="Liu W."/>
            <person name="Chen Q."/>
            <person name="Gu L."/>
        </authorList>
    </citation>
    <scope>NUCLEOTIDE SEQUENCE [LARGE SCALE GENOMIC DNA]</scope>
    <source>
        <strain evidence="9 10">HZAU 226</strain>
    </source>
</reference>
<dbReference type="Gene3D" id="1.20.1250.20">
    <property type="entry name" value="MFS general substrate transporter like domains"/>
    <property type="match status" value="1"/>
</dbReference>
<dbReference type="InterPro" id="IPR020846">
    <property type="entry name" value="MFS_dom"/>
</dbReference>
<dbReference type="Pfam" id="PF07690">
    <property type="entry name" value="MFS_1"/>
    <property type="match status" value="1"/>
</dbReference>
<evidence type="ECO:0000256" key="5">
    <source>
        <dbReference type="ARBA" id="ARBA00023136"/>
    </source>
</evidence>
<evidence type="ECO:0000313" key="9">
    <source>
        <dbReference type="EMBL" id="QEH92170.1"/>
    </source>
</evidence>
<evidence type="ECO:0000256" key="1">
    <source>
        <dbReference type="ARBA" id="ARBA00004651"/>
    </source>
</evidence>
<comment type="subcellular location">
    <subcellularLocation>
        <location evidence="1">Cell membrane</location>
        <topology evidence="1">Multi-pass membrane protein</topology>
    </subcellularLocation>
</comment>
<dbReference type="EMBL" id="CP043031">
    <property type="protein sequence ID" value="QEH92170.1"/>
    <property type="molecule type" value="Genomic_DNA"/>
</dbReference>
<dbReference type="PANTHER" id="PTHR42718:SF9">
    <property type="entry name" value="MAJOR FACILITATOR SUPERFAMILY MULTIDRUG TRANSPORTER MFSC"/>
    <property type="match status" value="1"/>
</dbReference>
<keyword evidence="2" id="KW-0813">Transport</keyword>
<proteinExistence type="predicted"/>
<feature type="region of interest" description="Disordered" evidence="6">
    <location>
        <begin position="135"/>
        <end position="174"/>
    </location>
</feature>
<keyword evidence="3 7" id="KW-0812">Transmembrane</keyword>
<keyword evidence="5 7" id="KW-0472">Membrane</keyword>
<gene>
    <name evidence="9" type="ORF">FV141_00425</name>
</gene>
<dbReference type="Proteomes" id="UP000323565">
    <property type="component" value="Chromosome"/>
</dbReference>
<name>A0ABX5Z8U7_9MICO</name>
<dbReference type="SUPFAM" id="SSF103473">
    <property type="entry name" value="MFS general substrate transporter"/>
    <property type="match status" value="1"/>
</dbReference>
<feature type="transmembrane region" description="Helical" evidence="7">
    <location>
        <begin position="105"/>
        <end position="124"/>
    </location>
</feature>
<evidence type="ECO:0000256" key="4">
    <source>
        <dbReference type="ARBA" id="ARBA00022989"/>
    </source>
</evidence>
<dbReference type="InterPro" id="IPR036259">
    <property type="entry name" value="MFS_trans_sf"/>
</dbReference>
<keyword evidence="4 7" id="KW-1133">Transmembrane helix</keyword>
<organism evidence="9 10">
    <name type="scientific">Dermacoccus abyssi</name>
    <dbReference type="NCBI Taxonomy" id="322596"/>
    <lineage>
        <taxon>Bacteria</taxon>
        <taxon>Bacillati</taxon>
        <taxon>Actinomycetota</taxon>
        <taxon>Actinomycetes</taxon>
        <taxon>Micrococcales</taxon>
        <taxon>Dermacoccaceae</taxon>
        <taxon>Dermacoccus</taxon>
    </lineage>
</organism>
<feature type="transmembrane region" description="Helical" evidence="7">
    <location>
        <begin position="238"/>
        <end position="262"/>
    </location>
</feature>
<evidence type="ECO:0000259" key="8">
    <source>
        <dbReference type="PROSITE" id="PS50850"/>
    </source>
</evidence>
<evidence type="ECO:0000256" key="3">
    <source>
        <dbReference type="ARBA" id="ARBA00022692"/>
    </source>
</evidence>
<evidence type="ECO:0000256" key="7">
    <source>
        <dbReference type="SAM" id="Phobius"/>
    </source>
</evidence>
<feature type="transmembrane region" description="Helical" evidence="7">
    <location>
        <begin position="311"/>
        <end position="332"/>
    </location>
</feature>
<feature type="transmembrane region" description="Helical" evidence="7">
    <location>
        <begin position="283"/>
        <end position="305"/>
    </location>
</feature>
<keyword evidence="10" id="KW-1185">Reference proteome</keyword>
<evidence type="ECO:0000256" key="6">
    <source>
        <dbReference type="SAM" id="MobiDB-lite"/>
    </source>
</evidence>
<dbReference type="InterPro" id="IPR011701">
    <property type="entry name" value="MFS"/>
</dbReference>
<evidence type="ECO:0000313" key="10">
    <source>
        <dbReference type="Proteomes" id="UP000323565"/>
    </source>
</evidence>
<protein>
    <submittedName>
        <fullName evidence="9">MFS transporter</fullName>
    </submittedName>
</protein>
<feature type="domain" description="Major facilitator superfamily (MFS) profile" evidence="8">
    <location>
        <begin position="115"/>
        <end position="347"/>
    </location>
</feature>